<keyword evidence="4" id="KW-0648">Protein biosynthesis</keyword>
<dbReference type="InterPro" id="IPR036191">
    <property type="entry name" value="RRF_sf"/>
</dbReference>
<dbReference type="GO" id="GO:0043023">
    <property type="term" value="F:ribosomal large subunit binding"/>
    <property type="evidence" value="ECO:0007669"/>
    <property type="project" value="TreeGrafter"/>
</dbReference>
<dbReference type="PANTHER" id="PTHR20982:SF3">
    <property type="entry name" value="MITOCHONDRIAL RIBOSOME RECYCLING FACTOR PSEUDO 1"/>
    <property type="match status" value="1"/>
</dbReference>
<dbReference type="PANTHER" id="PTHR20982">
    <property type="entry name" value="RIBOSOME RECYCLING FACTOR"/>
    <property type="match status" value="1"/>
</dbReference>
<dbReference type="Proteomes" id="UP001454036">
    <property type="component" value="Unassembled WGS sequence"/>
</dbReference>
<dbReference type="Gene3D" id="3.30.1360.40">
    <property type="match status" value="1"/>
</dbReference>
<comment type="caution">
    <text evidence="8">The sequence shown here is derived from an EMBL/GenBank/DDBJ whole genome shotgun (WGS) entry which is preliminary data.</text>
</comment>
<dbReference type="EMBL" id="BAABME010000846">
    <property type="protein sequence ID" value="GAA0145897.1"/>
    <property type="molecule type" value="Genomic_DNA"/>
</dbReference>
<dbReference type="Gene3D" id="1.10.132.20">
    <property type="entry name" value="Ribosome-recycling factor"/>
    <property type="match status" value="1"/>
</dbReference>
<evidence type="ECO:0000256" key="4">
    <source>
        <dbReference type="ARBA" id="ARBA00022917"/>
    </source>
</evidence>
<comment type="similarity">
    <text evidence="2">Belongs to the RRF family.</text>
</comment>
<dbReference type="Pfam" id="PF01765">
    <property type="entry name" value="RRF"/>
    <property type="match status" value="1"/>
</dbReference>
<name>A0AAV3P2L2_LITER</name>
<evidence type="ECO:0000256" key="3">
    <source>
        <dbReference type="ARBA" id="ARBA00014063"/>
    </source>
</evidence>
<organism evidence="8 9">
    <name type="scientific">Lithospermum erythrorhizon</name>
    <name type="common">Purple gromwell</name>
    <name type="synonym">Lithospermum officinale var. erythrorhizon</name>
    <dbReference type="NCBI Taxonomy" id="34254"/>
    <lineage>
        <taxon>Eukaryota</taxon>
        <taxon>Viridiplantae</taxon>
        <taxon>Streptophyta</taxon>
        <taxon>Embryophyta</taxon>
        <taxon>Tracheophyta</taxon>
        <taxon>Spermatophyta</taxon>
        <taxon>Magnoliopsida</taxon>
        <taxon>eudicotyledons</taxon>
        <taxon>Gunneridae</taxon>
        <taxon>Pentapetalae</taxon>
        <taxon>asterids</taxon>
        <taxon>lamiids</taxon>
        <taxon>Boraginales</taxon>
        <taxon>Boraginaceae</taxon>
        <taxon>Boraginoideae</taxon>
        <taxon>Lithospermeae</taxon>
        <taxon>Lithospermum</taxon>
    </lineage>
</organism>
<dbReference type="FunFam" id="3.30.1360.40:FF:000001">
    <property type="entry name" value="Ribosome-recycling factor"/>
    <property type="match status" value="1"/>
</dbReference>
<feature type="region of interest" description="Disordered" evidence="6">
    <location>
        <begin position="222"/>
        <end position="255"/>
    </location>
</feature>
<evidence type="ECO:0000256" key="1">
    <source>
        <dbReference type="ARBA" id="ARBA00002952"/>
    </source>
</evidence>
<dbReference type="SUPFAM" id="SSF55194">
    <property type="entry name" value="Ribosome recycling factor, RRF"/>
    <property type="match status" value="1"/>
</dbReference>
<evidence type="ECO:0000313" key="9">
    <source>
        <dbReference type="Proteomes" id="UP001454036"/>
    </source>
</evidence>
<reference evidence="8 9" key="1">
    <citation type="submission" date="2024-01" db="EMBL/GenBank/DDBJ databases">
        <title>The complete chloroplast genome sequence of Lithospermum erythrorhizon: insights into the phylogenetic relationship among Boraginaceae species and the maternal lineages of purple gromwells.</title>
        <authorList>
            <person name="Okada T."/>
            <person name="Watanabe K."/>
        </authorList>
    </citation>
    <scope>NUCLEOTIDE SEQUENCE [LARGE SCALE GENOMIC DNA]</scope>
</reference>
<feature type="domain" description="Ribosome recycling factor" evidence="7">
    <location>
        <begin position="107"/>
        <end position="282"/>
    </location>
</feature>
<sequence length="285" mass="31412">MITLRRALLSSRNFHLHRAAAGVVASSATDLSHRSTCYSELISNSCSSNNNINFHLESRRSFAKARRQEYGDEDYDNASNAFEAANIGRTVKAGAVSLMESAIESLTRELTKLRTGRASPGMLDHIMVESDGAKKPLNRLALVSVLDPKTLAISPYDPNTLKELEKAIVASPLGINPKPDNQRLLAPIPPLTKEHTQAICKVVAKSSEDVKQSIRRARQKALDTIKKSLPKKEKKDSKKDKDKSPSSFSVDDAKRLEKEIDDLTKKFIKSAEDLCKAKEKEITGG</sequence>
<evidence type="ECO:0000313" key="8">
    <source>
        <dbReference type="EMBL" id="GAA0145897.1"/>
    </source>
</evidence>
<feature type="compositionally biased region" description="Basic and acidic residues" evidence="6">
    <location>
        <begin position="222"/>
        <end position="244"/>
    </location>
</feature>
<evidence type="ECO:0000256" key="5">
    <source>
        <dbReference type="ARBA" id="ARBA00032397"/>
    </source>
</evidence>
<comment type="function">
    <text evidence="1">Responsible for the release of ribosomes from messenger RNA at the termination of chloroplastic protein biosynthesis.</text>
</comment>
<dbReference type="AlphaFoldDB" id="A0AAV3P2L2"/>
<dbReference type="GO" id="GO:0005739">
    <property type="term" value="C:mitochondrion"/>
    <property type="evidence" value="ECO:0007669"/>
    <property type="project" value="TreeGrafter"/>
</dbReference>
<evidence type="ECO:0000256" key="6">
    <source>
        <dbReference type="SAM" id="MobiDB-lite"/>
    </source>
</evidence>
<keyword evidence="9" id="KW-1185">Reference proteome</keyword>
<dbReference type="GO" id="GO:0006412">
    <property type="term" value="P:translation"/>
    <property type="evidence" value="ECO:0007669"/>
    <property type="project" value="UniProtKB-KW"/>
</dbReference>
<evidence type="ECO:0000259" key="7">
    <source>
        <dbReference type="Pfam" id="PF01765"/>
    </source>
</evidence>
<proteinExistence type="inferred from homology"/>
<gene>
    <name evidence="8" type="ORF">LIER_05975</name>
</gene>
<evidence type="ECO:0000256" key="2">
    <source>
        <dbReference type="ARBA" id="ARBA00005912"/>
    </source>
</evidence>
<accession>A0AAV3P2L2</accession>
<dbReference type="InterPro" id="IPR023584">
    <property type="entry name" value="Ribosome_recyc_fac_dom"/>
</dbReference>
<dbReference type="InterPro" id="IPR002661">
    <property type="entry name" value="Ribosome_recyc_fac"/>
</dbReference>
<protein>
    <recommendedName>
        <fullName evidence="3">Ribosome-recycling factor, chloroplastic</fullName>
    </recommendedName>
    <alternativeName>
        <fullName evidence="5">Ribosome-releasing factor, chloroplastic</fullName>
    </alternativeName>
</protein>